<sequence>MGRAEVLTCLLSSTSTGVPHRRHQHVTTTTTTSTTRSARRSPTTTRAARRKDTDDDEKTSKFVRCGDRSVLFFGSFWPDPRATGAGVRTTSLLSSGFLGEFGYNDATFCSPQRENESSRRLRDDLGVRTMRCPINRREELGRMVDEVAPSVAVFDRFPSEEMFSWVVRERAPDAVRVLDMQDSHALRLWRQAECERGRGGHGLPLPTPPATFPPLQREIAACHRSDLVLVCSPSELELLRDAWGVPESKLCLAPFFYEEPDRSAWKEWDEREHDFVFVGTALHAPNVDAVTWLAREAWPLIREGLEGAQCRVYGAHFDNSGAGSRVRALHDPKSGFLVEGFAEDLGAALGGARVLLAPLRYGAGIKTKILDAWTYGTPVSTTPVGAEGLVCGLGEGGAFGGLWRSSDAAGFARDALALARDRGAWERAREDGAAVLVEGFTAEANLRRVGRALEEKAAGLGACREQDYAGAAYWHSTLRCQEYFSRWVELKETTGGQ</sequence>
<dbReference type="Proteomes" id="UP001472866">
    <property type="component" value="Chromosome 13"/>
</dbReference>
<reference evidence="2 3" key="1">
    <citation type="submission" date="2024-03" db="EMBL/GenBank/DDBJ databases">
        <title>Complete genome sequence of the green alga Chloropicon roscoffensis RCC1871.</title>
        <authorList>
            <person name="Lemieux C."/>
            <person name="Pombert J.-F."/>
            <person name="Otis C."/>
            <person name="Turmel M."/>
        </authorList>
    </citation>
    <scope>NUCLEOTIDE SEQUENCE [LARGE SCALE GENOMIC DNA]</scope>
    <source>
        <strain evidence="2 3">RCC1871</strain>
    </source>
</reference>
<dbReference type="SUPFAM" id="SSF53756">
    <property type="entry name" value="UDP-Glycosyltransferase/glycogen phosphorylase"/>
    <property type="match status" value="1"/>
</dbReference>
<feature type="region of interest" description="Disordered" evidence="1">
    <location>
        <begin position="15"/>
        <end position="59"/>
    </location>
</feature>
<evidence type="ECO:0000313" key="3">
    <source>
        <dbReference type="Proteomes" id="UP001472866"/>
    </source>
</evidence>
<proteinExistence type="predicted"/>
<accession>A0AAX4PJD1</accession>
<dbReference type="Gene3D" id="3.40.50.2000">
    <property type="entry name" value="Glycogen Phosphorylase B"/>
    <property type="match status" value="1"/>
</dbReference>
<evidence type="ECO:0000313" key="2">
    <source>
        <dbReference type="EMBL" id="WZN65983.1"/>
    </source>
</evidence>
<keyword evidence="3" id="KW-1185">Reference proteome</keyword>
<protein>
    <submittedName>
        <fullName evidence="2">Glycosyltransferase family 4 protein</fullName>
    </submittedName>
</protein>
<name>A0AAX4PJD1_9CHLO</name>
<feature type="compositionally biased region" description="Basic and acidic residues" evidence="1">
    <location>
        <begin position="50"/>
        <end position="59"/>
    </location>
</feature>
<dbReference type="EMBL" id="CP151513">
    <property type="protein sequence ID" value="WZN65983.1"/>
    <property type="molecule type" value="Genomic_DNA"/>
</dbReference>
<dbReference type="Pfam" id="PF13692">
    <property type="entry name" value="Glyco_trans_1_4"/>
    <property type="match status" value="1"/>
</dbReference>
<organism evidence="2 3">
    <name type="scientific">Chloropicon roscoffensis</name>
    <dbReference type="NCBI Taxonomy" id="1461544"/>
    <lineage>
        <taxon>Eukaryota</taxon>
        <taxon>Viridiplantae</taxon>
        <taxon>Chlorophyta</taxon>
        <taxon>Chloropicophyceae</taxon>
        <taxon>Chloropicales</taxon>
        <taxon>Chloropicaceae</taxon>
        <taxon>Chloropicon</taxon>
    </lineage>
</organism>
<feature type="compositionally biased region" description="Low complexity" evidence="1">
    <location>
        <begin position="27"/>
        <end position="46"/>
    </location>
</feature>
<dbReference type="AlphaFoldDB" id="A0AAX4PJD1"/>
<evidence type="ECO:0000256" key="1">
    <source>
        <dbReference type="SAM" id="MobiDB-lite"/>
    </source>
</evidence>
<gene>
    <name evidence="2" type="ORF">HKI87_13g75460</name>
</gene>